<comment type="caution">
    <text evidence="6">The sequence shown here is derived from an EMBL/GenBank/DDBJ whole genome shotgun (WGS) entry which is preliminary data.</text>
</comment>
<dbReference type="GO" id="GO:0046306">
    <property type="term" value="P:alkanesulfonate catabolic process"/>
    <property type="evidence" value="ECO:0007669"/>
    <property type="project" value="TreeGrafter"/>
</dbReference>
<dbReference type="InterPro" id="IPR011251">
    <property type="entry name" value="Luciferase-like_dom"/>
</dbReference>
<keyword evidence="3" id="KW-0560">Oxidoreductase</keyword>
<reference evidence="6 7" key="1">
    <citation type="submission" date="2011-09" db="EMBL/GenBank/DDBJ databases">
        <title>The draft genome of Methylobacterium extorquens DSM 13060.</title>
        <authorList>
            <consortium name="US DOE Joint Genome Institute (JGI-PGF)"/>
            <person name="Lucas S."/>
            <person name="Han J."/>
            <person name="Lapidus A."/>
            <person name="Cheng J.-F."/>
            <person name="Goodwin L."/>
            <person name="Pitluck S."/>
            <person name="Peters L."/>
            <person name="Land M.L."/>
            <person name="Hauser L."/>
            <person name="Koskimaki J."/>
            <person name="Halonen O."/>
            <person name="Pirttila A."/>
            <person name="Frank C."/>
            <person name="Woyke T.J."/>
        </authorList>
    </citation>
    <scope>NUCLEOTIDE SEQUENCE [LARGE SCALE GENOMIC DNA]</scope>
    <source>
        <strain evidence="6 7">DSM 13060</strain>
    </source>
</reference>
<sequence>AAPPQNEGSRRLLAAAAEGQRLDKRLYTAIAAETGASGNSTALVGTPEQVADALLDYHDLGVRTFLIRGFDPLEDAIQYGRELLPAFKDLLARRRGTAEAA</sequence>
<dbReference type="EMBL" id="AGJK01000071">
    <property type="protein sequence ID" value="EHP92210.1"/>
    <property type="molecule type" value="Genomic_DNA"/>
</dbReference>
<name>H1KJR9_METEX</name>
<gene>
    <name evidence="6" type="ORF">MetexDRAFT_2881</name>
</gene>
<keyword evidence="4 6" id="KW-0503">Monooxygenase</keyword>
<evidence type="ECO:0000313" key="6">
    <source>
        <dbReference type="EMBL" id="EHP92210.1"/>
    </source>
</evidence>
<dbReference type="PATRIC" id="fig|882800.3.peg.2830"/>
<keyword evidence="2" id="KW-0288">FMN</keyword>
<dbReference type="Proteomes" id="UP000004382">
    <property type="component" value="Unassembled WGS sequence"/>
</dbReference>
<evidence type="ECO:0000259" key="5">
    <source>
        <dbReference type="Pfam" id="PF00296"/>
    </source>
</evidence>
<dbReference type="Gene3D" id="3.20.20.30">
    <property type="entry name" value="Luciferase-like domain"/>
    <property type="match status" value="1"/>
</dbReference>
<evidence type="ECO:0000313" key="7">
    <source>
        <dbReference type="Proteomes" id="UP000004382"/>
    </source>
</evidence>
<proteinExistence type="predicted"/>
<accession>H1KJR9</accession>
<feature type="domain" description="Luciferase-like" evidence="5">
    <location>
        <begin position="4"/>
        <end position="63"/>
    </location>
</feature>
<evidence type="ECO:0000256" key="2">
    <source>
        <dbReference type="ARBA" id="ARBA00022643"/>
    </source>
</evidence>
<dbReference type="Pfam" id="PF00296">
    <property type="entry name" value="Bac_luciferase"/>
    <property type="match status" value="1"/>
</dbReference>
<protein>
    <submittedName>
        <fullName evidence="6">Putative alkanesulfonate monooxygenase</fullName>
    </submittedName>
</protein>
<dbReference type="InterPro" id="IPR036661">
    <property type="entry name" value="Luciferase-like_sf"/>
</dbReference>
<evidence type="ECO:0000256" key="1">
    <source>
        <dbReference type="ARBA" id="ARBA00022630"/>
    </source>
</evidence>
<dbReference type="SUPFAM" id="SSF51679">
    <property type="entry name" value="Bacterial luciferase-like"/>
    <property type="match status" value="1"/>
</dbReference>
<keyword evidence="1" id="KW-0285">Flavoprotein</keyword>
<dbReference type="RefSeq" id="WP_003600618.1">
    <property type="nucleotide sequence ID" value="NZ_AGJK01000071.1"/>
</dbReference>
<organism evidence="6 7">
    <name type="scientific">Methylorubrum extorquens DSM 13060</name>
    <dbReference type="NCBI Taxonomy" id="882800"/>
    <lineage>
        <taxon>Bacteria</taxon>
        <taxon>Pseudomonadati</taxon>
        <taxon>Pseudomonadota</taxon>
        <taxon>Alphaproteobacteria</taxon>
        <taxon>Hyphomicrobiales</taxon>
        <taxon>Methylobacteriaceae</taxon>
        <taxon>Methylorubrum</taxon>
    </lineage>
</organism>
<dbReference type="PANTHER" id="PTHR42847">
    <property type="entry name" value="ALKANESULFONATE MONOOXYGENASE"/>
    <property type="match status" value="1"/>
</dbReference>
<dbReference type="PANTHER" id="PTHR42847:SF9">
    <property type="entry name" value="BLL6451 PROTEIN"/>
    <property type="match status" value="1"/>
</dbReference>
<dbReference type="InterPro" id="IPR050172">
    <property type="entry name" value="SsuD_RutA_monooxygenase"/>
</dbReference>
<feature type="non-terminal residue" evidence="6">
    <location>
        <position position="1"/>
    </location>
</feature>
<dbReference type="GO" id="GO:0008726">
    <property type="term" value="F:alkanesulfonate monooxygenase activity"/>
    <property type="evidence" value="ECO:0007669"/>
    <property type="project" value="TreeGrafter"/>
</dbReference>
<evidence type="ECO:0000256" key="3">
    <source>
        <dbReference type="ARBA" id="ARBA00023002"/>
    </source>
</evidence>
<evidence type="ECO:0000256" key="4">
    <source>
        <dbReference type="ARBA" id="ARBA00023033"/>
    </source>
</evidence>
<dbReference type="AlphaFoldDB" id="H1KJR9"/>